<dbReference type="InterPro" id="IPR009003">
    <property type="entry name" value="Peptidase_S1_PA"/>
</dbReference>
<evidence type="ECO:0000313" key="12">
    <source>
        <dbReference type="EMBL" id="MDT0268973.1"/>
    </source>
</evidence>
<dbReference type="InterPro" id="IPR035070">
    <property type="entry name" value="Streptogrisin_prodomain"/>
</dbReference>
<evidence type="ECO:0000256" key="5">
    <source>
        <dbReference type="ARBA" id="ARBA00022825"/>
    </source>
</evidence>
<keyword evidence="3 9" id="KW-0732">Signal</keyword>
<feature type="compositionally biased region" description="Basic residues" evidence="8">
    <location>
        <begin position="454"/>
        <end position="463"/>
    </location>
</feature>
<feature type="non-terminal residue" evidence="12">
    <location>
        <position position="463"/>
    </location>
</feature>
<dbReference type="CDD" id="cd21112">
    <property type="entry name" value="alphaLP-like"/>
    <property type="match status" value="1"/>
</dbReference>
<feature type="region of interest" description="Disordered" evidence="8">
    <location>
        <begin position="26"/>
        <end position="45"/>
    </location>
</feature>
<dbReference type="InterPro" id="IPR003610">
    <property type="entry name" value="CBM5/12"/>
</dbReference>
<reference evidence="13" key="1">
    <citation type="submission" date="2023-07" db="EMBL/GenBank/DDBJ databases">
        <title>30 novel species of actinomycetes from the DSMZ collection.</title>
        <authorList>
            <person name="Nouioui I."/>
        </authorList>
    </citation>
    <scope>NUCLEOTIDE SEQUENCE [LARGE SCALE GENOMIC DNA]</scope>
    <source>
        <strain evidence="13">DSM 44915</strain>
    </source>
</reference>
<dbReference type="EMBL" id="JAVREO010000014">
    <property type="protein sequence ID" value="MDT0268973.1"/>
    <property type="molecule type" value="Genomic_DNA"/>
</dbReference>
<keyword evidence="6" id="KW-0865">Zymogen</keyword>
<evidence type="ECO:0000256" key="1">
    <source>
        <dbReference type="ARBA" id="ARBA00007664"/>
    </source>
</evidence>
<evidence type="ECO:0000256" key="6">
    <source>
        <dbReference type="ARBA" id="ARBA00023145"/>
    </source>
</evidence>
<evidence type="ECO:0000256" key="4">
    <source>
        <dbReference type="ARBA" id="ARBA00022801"/>
    </source>
</evidence>
<feature type="domain" description="Peptidase S1A alpha-lytic prodomain" evidence="11">
    <location>
        <begin position="126"/>
        <end position="179"/>
    </location>
</feature>
<name>A0ABU2JXP6_9ACTN</name>
<gene>
    <name evidence="12" type="ORF">RM844_22055</name>
</gene>
<dbReference type="GO" id="GO:0006508">
    <property type="term" value="P:proteolysis"/>
    <property type="evidence" value="ECO:0007669"/>
    <property type="project" value="UniProtKB-KW"/>
</dbReference>
<feature type="compositionally biased region" description="Polar residues" evidence="8">
    <location>
        <begin position="442"/>
        <end position="453"/>
    </location>
</feature>
<evidence type="ECO:0000256" key="8">
    <source>
        <dbReference type="SAM" id="MobiDB-lite"/>
    </source>
</evidence>
<protein>
    <submittedName>
        <fullName evidence="12">Alpha-lytic protease prodomain-containing protein</fullName>
    </submittedName>
</protein>
<feature type="compositionally biased region" description="Pro residues" evidence="8">
    <location>
        <begin position="33"/>
        <end position="44"/>
    </location>
</feature>
<proteinExistence type="inferred from homology"/>
<evidence type="ECO:0000259" key="11">
    <source>
        <dbReference type="Pfam" id="PF02983"/>
    </source>
</evidence>
<keyword evidence="5" id="KW-0720">Serine protease</keyword>
<dbReference type="PRINTS" id="PR00861">
    <property type="entry name" value="ALYTICPTASE"/>
</dbReference>
<accession>A0ABU2JXP6</accession>
<comment type="caution">
    <text evidence="12">The sequence shown here is derived from an EMBL/GenBank/DDBJ whole genome shotgun (WGS) entry which is preliminary data.</text>
</comment>
<keyword evidence="4" id="KW-0378">Hydrolase</keyword>
<keyword evidence="2 12" id="KW-0645">Protease</keyword>
<dbReference type="Pfam" id="PF02839">
    <property type="entry name" value="CBM_5_12"/>
    <property type="match status" value="1"/>
</dbReference>
<dbReference type="RefSeq" id="WP_311669064.1">
    <property type="nucleotide sequence ID" value="NZ_JAVREO010000014.1"/>
</dbReference>
<dbReference type="InterPro" id="IPR004236">
    <property type="entry name" value="Pept_S1_alpha_lytic"/>
</dbReference>
<dbReference type="InterPro" id="IPR036573">
    <property type="entry name" value="CBM_sf_5/12"/>
</dbReference>
<dbReference type="Gene3D" id="2.10.10.20">
    <property type="entry name" value="Carbohydrate-binding module superfamily 5/12"/>
    <property type="match status" value="1"/>
</dbReference>
<dbReference type="SUPFAM" id="SSF51055">
    <property type="entry name" value="Carbohydrate binding domain"/>
    <property type="match status" value="1"/>
</dbReference>
<feature type="chain" id="PRO_5046314737" evidence="9">
    <location>
        <begin position="28"/>
        <end position="463"/>
    </location>
</feature>
<evidence type="ECO:0000256" key="3">
    <source>
        <dbReference type="ARBA" id="ARBA00022729"/>
    </source>
</evidence>
<keyword evidence="7" id="KW-1015">Disulfide bond</keyword>
<evidence type="ECO:0000256" key="2">
    <source>
        <dbReference type="ARBA" id="ARBA00022670"/>
    </source>
</evidence>
<evidence type="ECO:0000256" key="7">
    <source>
        <dbReference type="ARBA" id="ARBA00023157"/>
    </source>
</evidence>
<feature type="signal peptide" evidence="9">
    <location>
        <begin position="1"/>
        <end position="27"/>
    </location>
</feature>
<dbReference type="Pfam" id="PF02983">
    <property type="entry name" value="Pro_Al_protease"/>
    <property type="match status" value="1"/>
</dbReference>
<dbReference type="GO" id="GO:0008233">
    <property type="term" value="F:peptidase activity"/>
    <property type="evidence" value="ECO:0007669"/>
    <property type="project" value="UniProtKB-KW"/>
</dbReference>
<feature type="domain" description="Chitin-binding type-3" evidence="10">
    <location>
        <begin position="402"/>
        <end position="423"/>
    </location>
</feature>
<dbReference type="InterPro" id="IPR001316">
    <property type="entry name" value="Pept_S1A_streptogrisin"/>
</dbReference>
<feature type="region of interest" description="Disordered" evidence="8">
    <location>
        <begin position="383"/>
        <end position="405"/>
    </location>
</feature>
<dbReference type="Gene3D" id="3.30.300.50">
    <property type="match status" value="2"/>
</dbReference>
<dbReference type="InterPro" id="IPR043504">
    <property type="entry name" value="Peptidase_S1_PA_chymotrypsin"/>
</dbReference>
<dbReference type="Gene3D" id="2.40.10.10">
    <property type="entry name" value="Trypsin-like serine proteases"/>
    <property type="match status" value="2"/>
</dbReference>
<evidence type="ECO:0000256" key="9">
    <source>
        <dbReference type="SAM" id="SignalP"/>
    </source>
</evidence>
<dbReference type="Proteomes" id="UP001183410">
    <property type="component" value="Unassembled WGS sequence"/>
</dbReference>
<evidence type="ECO:0000259" key="10">
    <source>
        <dbReference type="Pfam" id="PF02839"/>
    </source>
</evidence>
<comment type="similarity">
    <text evidence="1">Belongs to the peptidase S1 family.</text>
</comment>
<organism evidence="12 13">
    <name type="scientific">Streptomyces chisholmiae</name>
    <dbReference type="NCBI Taxonomy" id="3075540"/>
    <lineage>
        <taxon>Bacteria</taxon>
        <taxon>Bacillati</taxon>
        <taxon>Actinomycetota</taxon>
        <taxon>Actinomycetes</taxon>
        <taxon>Kitasatosporales</taxon>
        <taxon>Streptomycetaceae</taxon>
        <taxon>Streptomyces</taxon>
    </lineage>
</organism>
<evidence type="ECO:0000313" key="13">
    <source>
        <dbReference type="Proteomes" id="UP001183410"/>
    </source>
</evidence>
<dbReference type="SUPFAM" id="SSF50494">
    <property type="entry name" value="Trypsin-like serine proteases"/>
    <property type="match status" value="1"/>
</dbReference>
<dbReference type="PIRSF" id="PIRSF001134">
    <property type="entry name" value="Streptogrisin"/>
    <property type="match status" value="1"/>
</dbReference>
<feature type="region of interest" description="Disordered" evidence="8">
    <location>
        <begin position="442"/>
        <end position="463"/>
    </location>
</feature>
<sequence>MQRRRGTAIAAVLAAVALLAAAAPAGADGPRASHPPQPTAPEPPAGLLAALERDLGLTTAQATARLANEYRASHTEPLLRAELGADFAGAWAEGPDARLVVATTEADAVPTIEAAGADAELVDRALVELEATKAALDAAAAHATVATPVWYVDVASNSVVLRAHDDAAARELVAAAGLAAGDVRVLPTDETPRPLYDLRGGEAYYINNAGRCSVGFSVTRAGTPGFATAGHCGRTGASTQGHNRVAQGTFQGSVFPGRDMAWVAVNGNWTPTPQVASSPAAVAGSTQGVVGASICRSGSTTGWHCGQIQQHNTSVTYPEGTITGVTRTSVCAEPGDSGGSYISGSQAQGVTSGGSGNCRTGGTTYHQPINPLLAQFGLTLVTTGGGENPGEPGEPGEPGGSWTLGTTYQAGDTVTYGGATYRCPGCCSTSGRRTSTAVTTWPVTATGGTSSPTRRARSPWRPS</sequence>
<keyword evidence="13" id="KW-1185">Reference proteome</keyword>